<gene>
    <name evidence="3" type="primary">LOC127751863</name>
</gene>
<feature type="transmembrane region" description="Helical" evidence="1">
    <location>
        <begin position="97"/>
        <end position="118"/>
    </location>
</feature>
<sequence length="123" mass="14249">MIASKKKETKFISGDLNAYDLDLSVNAWYYLPAAYSATISSTLIFLFHTLYFLQLREAATALSEHLNQMRPGDTEGVRRAQKLWVGLRALYNDHPSFYLLDVFYLSHLFMMMLFSVYLCFALL</sequence>
<protein>
    <submittedName>
        <fullName evidence="3">Uncharacterized protein LOC127751863</fullName>
    </submittedName>
</protein>
<evidence type="ECO:0000256" key="1">
    <source>
        <dbReference type="SAM" id="Phobius"/>
    </source>
</evidence>
<keyword evidence="1" id="KW-0812">Transmembrane</keyword>
<accession>A0A9C6XVD1</accession>
<dbReference type="RefSeq" id="XP_052132011.1">
    <property type="nucleotide sequence ID" value="XM_052276051.1"/>
</dbReference>
<evidence type="ECO:0000313" key="2">
    <source>
        <dbReference type="Proteomes" id="UP000504606"/>
    </source>
</evidence>
<dbReference type="GeneID" id="127751863"/>
<dbReference type="AlphaFoldDB" id="A0A9C6XVD1"/>
<keyword evidence="1" id="KW-0472">Membrane</keyword>
<feature type="transmembrane region" description="Helical" evidence="1">
    <location>
        <begin position="27"/>
        <end position="53"/>
    </location>
</feature>
<dbReference type="Proteomes" id="UP000504606">
    <property type="component" value="Unplaced"/>
</dbReference>
<reference evidence="3" key="1">
    <citation type="submission" date="2025-08" db="UniProtKB">
        <authorList>
            <consortium name="RefSeq"/>
        </authorList>
    </citation>
    <scope>IDENTIFICATION</scope>
    <source>
        <tissue evidence="3">Whole organism</tissue>
    </source>
</reference>
<keyword evidence="1" id="KW-1133">Transmembrane helix</keyword>
<dbReference type="KEGG" id="foc:127751863"/>
<organism evidence="2 3">
    <name type="scientific">Frankliniella occidentalis</name>
    <name type="common">Western flower thrips</name>
    <name type="synonym">Euthrips occidentalis</name>
    <dbReference type="NCBI Taxonomy" id="133901"/>
    <lineage>
        <taxon>Eukaryota</taxon>
        <taxon>Metazoa</taxon>
        <taxon>Ecdysozoa</taxon>
        <taxon>Arthropoda</taxon>
        <taxon>Hexapoda</taxon>
        <taxon>Insecta</taxon>
        <taxon>Pterygota</taxon>
        <taxon>Neoptera</taxon>
        <taxon>Paraneoptera</taxon>
        <taxon>Thysanoptera</taxon>
        <taxon>Terebrantia</taxon>
        <taxon>Thripoidea</taxon>
        <taxon>Thripidae</taxon>
        <taxon>Frankliniella</taxon>
    </lineage>
</organism>
<keyword evidence="2" id="KW-1185">Reference proteome</keyword>
<name>A0A9C6XVD1_FRAOC</name>
<evidence type="ECO:0000313" key="3">
    <source>
        <dbReference type="RefSeq" id="XP_052132011.1"/>
    </source>
</evidence>
<proteinExistence type="predicted"/>